<reference evidence="2 3" key="1">
    <citation type="submission" date="2023-04" db="EMBL/GenBank/DDBJ databases">
        <title>Complete genome sequence of Alisedimentitalea scapharcae.</title>
        <authorList>
            <person name="Rong J.-C."/>
            <person name="Yi M.-L."/>
            <person name="Zhao Q."/>
        </authorList>
    </citation>
    <scope>NUCLEOTIDE SEQUENCE [LARGE SCALE GENOMIC DNA]</scope>
    <source>
        <strain evidence="2 3">KCTC 42119</strain>
    </source>
</reference>
<dbReference type="EMBL" id="CP123584">
    <property type="protein sequence ID" value="WZK89859.1"/>
    <property type="molecule type" value="Genomic_DNA"/>
</dbReference>
<accession>A0ABZ2XWY9</accession>
<evidence type="ECO:0000313" key="2">
    <source>
        <dbReference type="EMBL" id="WZK89859.1"/>
    </source>
</evidence>
<feature type="region of interest" description="Disordered" evidence="1">
    <location>
        <begin position="1"/>
        <end position="38"/>
    </location>
</feature>
<protein>
    <recommendedName>
        <fullName evidence="4">Cobalt chelatase</fullName>
    </recommendedName>
</protein>
<keyword evidence="3" id="KW-1185">Reference proteome</keyword>
<dbReference type="RefSeq" id="WP_406648322.1">
    <property type="nucleotide sequence ID" value="NZ_CP123584.1"/>
</dbReference>
<sequence>MDYTKTSGPRMGKNKPRHAEHNAKGTRKNPFGKAPTKAELLERMKAATQKDKDDA</sequence>
<name>A0ABZ2XWY9_9RHOB</name>
<evidence type="ECO:0008006" key="4">
    <source>
        <dbReference type="Google" id="ProtNLM"/>
    </source>
</evidence>
<organism evidence="2 3">
    <name type="scientific">Aliisedimentitalea scapharcae</name>
    <dbReference type="NCBI Taxonomy" id="1524259"/>
    <lineage>
        <taxon>Bacteria</taxon>
        <taxon>Pseudomonadati</taxon>
        <taxon>Pseudomonadota</taxon>
        <taxon>Alphaproteobacteria</taxon>
        <taxon>Rhodobacterales</taxon>
        <taxon>Roseobacteraceae</taxon>
        <taxon>Aliisedimentitalea</taxon>
    </lineage>
</organism>
<evidence type="ECO:0000256" key="1">
    <source>
        <dbReference type="SAM" id="MobiDB-lite"/>
    </source>
</evidence>
<proteinExistence type="predicted"/>
<dbReference type="Proteomes" id="UP001623232">
    <property type="component" value="Chromosome"/>
</dbReference>
<gene>
    <name evidence="2" type="ORF">QEZ52_04740</name>
</gene>
<evidence type="ECO:0000313" key="3">
    <source>
        <dbReference type="Proteomes" id="UP001623232"/>
    </source>
</evidence>